<protein>
    <recommendedName>
        <fullName evidence="3">FAS1 domain-containing protein</fullName>
    </recommendedName>
</protein>
<dbReference type="Gene3D" id="2.30.180.10">
    <property type="entry name" value="FAS1 domain"/>
    <property type="match status" value="1"/>
</dbReference>
<dbReference type="SUPFAM" id="SSF82153">
    <property type="entry name" value="FAS1 domain"/>
    <property type="match status" value="1"/>
</dbReference>
<evidence type="ECO:0000259" key="3">
    <source>
        <dbReference type="PROSITE" id="PS50213"/>
    </source>
</evidence>
<accession>A0AAW0GT45</accession>
<keyword evidence="1 2" id="KW-0732">Signal</keyword>
<reference evidence="4 5" key="1">
    <citation type="submission" date="2022-09" db="EMBL/GenBank/DDBJ databases">
        <authorList>
            <person name="Palmer J.M."/>
        </authorList>
    </citation>
    <scope>NUCLEOTIDE SEQUENCE [LARGE SCALE GENOMIC DNA]</scope>
    <source>
        <strain evidence="4 5">DSM 7382</strain>
    </source>
</reference>
<dbReference type="EMBL" id="JASBNA010000002">
    <property type="protein sequence ID" value="KAK7695117.1"/>
    <property type="molecule type" value="Genomic_DNA"/>
</dbReference>
<dbReference type="InterPro" id="IPR000782">
    <property type="entry name" value="FAS1_domain"/>
</dbReference>
<gene>
    <name evidence="4" type="ORF">QCA50_002307</name>
</gene>
<comment type="caution">
    <text evidence="4">The sequence shown here is derived from an EMBL/GenBank/DDBJ whole genome shotgun (WGS) entry which is preliminary data.</text>
</comment>
<feature type="signal peptide" evidence="2">
    <location>
        <begin position="1"/>
        <end position="17"/>
    </location>
</feature>
<dbReference type="Pfam" id="PF02469">
    <property type="entry name" value="Fasciclin"/>
    <property type="match status" value="1"/>
</dbReference>
<dbReference type="Proteomes" id="UP001385951">
    <property type="component" value="Unassembled WGS sequence"/>
</dbReference>
<evidence type="ECO:0000313" key="5">
    <source>
        <dbReference type="Proteomes" id="UP001385951"/>
    </source>
</evidence>
<name>A0AAW0GT45_9APHY</name>
<sequence length="195" mass="21594">MRVQLLSLLALPLLAFSASEEQVVLTNQKMDETYTPATNSQPTLADLLTIESSASIFYSYAREVEISGLFADPNTESTILVPTNKAVMALSHKPHEDPAPSDTGVIISEEEFDARSRKNVERWVSAHIIPGSLTNLESRSYDTLLKDKPVTFKEIDSSATEKWAHFLLNNNVHITSMKEAKNGVLYVIDGTVKLD</sequence>
<feature type="chain" id="PRO_5043653953" description="FAS1 domain-containing protein" evidence="2">
    <location>
        <begin position="18"/>
        <end position="195"/>
    </location>
</feature>
<dbReference type="PANTHER" id="PTHR28156:SF1">
    <property type="entry name" value="FAS1 DOMAIN-CONTAINING PROTEIN YDR262W"/>
    <property type="match status" value="1"/>
</dbReference>
<proteinExistence type="predicted"/>
<dbReference type="InterPro" id="IPR040200">
    <property type="entry name" value="Mug57-like"/>
</dbReference>
<organism evidence="4 5">
    <name type="scientific">Cerrena zonata</name>
    <dbReference type="NCBI Taxonomy" id="2478898"/>
    <lineage>
        <taxon>Eukaryota</taxon>
        <taxon>Fungi</taxon>
        <taxon>Dikarya</taxon>
        <taxon>Basidiomycota</taxon>
        <taxon>Agaricomycotina</taxon>
        <taxon>Agaricomycetes</taxon>
        <taxon>Polyporales</taxon>
        <taxon>Cerrenaceae</taxon>
        <taxon>Cerrena</taxon>
    </lineage>
</organism>
<dbReference type="InterPro" id="IPR036378">
    <property type="entry name" value="FAS1_dom_sf"/>
</dbReference>
<evidence type="ECO:0000313" key="4">
    <source>
        <dbReference type="EMBL" id="KAK7695117.1"/>
    </source>
</evidence>
<evidence type="ECO:0000256" key="2">
    <source>
        <dbReference type="SAM" id="SignalP"/>
    </source>
</evidence>
<dbReference type="PANTHER" id="PTHR28156">
    <property type="entry name" value="FAS1 DOMAIN-CONTAINING PROTEIN YDR262W"/>
    <property type="match status" value="1"/>
</dbReference>
<feature type="domain" description="FAS1" evidence="3">
    <location>
        <begin position="41"/>
        <end position="192"/>
    </location>
</feature>
<keyword evidence="5" id="KW-1185">Reference proteome</keyword>
<dbReference type="PROSITE" id="PS50213">
    <property type="entry name" value="FAS1"/>
    <property type="match status" value="1"/>
</dbReference>
<dbReference type="AlphaFoldDB" id="A0AAW0GT45"/>
<evidence type="ECO:0000256" key="1">
    <source>
        <dbReference type="ARBA" id="ARBA00022729"/>
    </source>
</evidence>